<evidence type="ECO:0000313" key="3">
    <source>
        <dbReference type="EMBL" id="CAF9943249.1"/>
    </source>
</evidence>
<keyword evidence="2" id="KW-0812">Transmembrane</keyword>
<proteinExistence type="predicted"/>
<reference evidence="3" key="1">
    <citation type="submission" date="2021-03" db="EMBL/GenBank/DDBJ databases">
        <authorList>
            <person name="Tagirdzhanova G."/>
        </authorList>
    </citation>
    <scope>NUCLEOTIDE SEQUENCE</scope>
</reference>
<keyword evidence="2" id="KW-1133">Transmembrane helix</keyword>
<evidence type="ECO:0000256" key="2">
    <source>
        <dbReference type="SAM" id="Phobius"/>
    </source>
</evidence>
<feature type="compositionally biased region" description="Basic and acidic residues" evidence="1">
    <location>
        <begin position="247"/>
        <end position="263"/>
    </location>
</feature>
<comment type="caution">
    <text evidence="3">The sequence shown here is derived from an EMBL/GenBank/DDBJ whole genome shotgun (WGS) entry which is preliminary data.</text>
</comment>
<feature type="compositionally biased region" description="Pro residues" evidence="1">
    <location>
        <begin position="11"/>
        <end position="20"/>
    </location>
</feature>
<evidence type="ECO:0000313" key="4">
    <source>
        <dbReference type="Proteomes" id="UP000664203"/>
    </source>
</evidence>
<feature type="region of interest" description="Disordered" evidence="1">
    <location>
        <begin position="225"/>
        <end position="263"/>
    </location>
</feature>
<dbReference type="Proteomes" id="UP000664203">
    <property type="component" value="Unassembled WGS sequence"/>
</dbReference>
<gene>
    <name evidence="3" type="ORF">ALECFALPRED_010918</name>
</gene>
<sequence>MSQSTTTHSPPFSPLSPIPSSPESFDRYRQPTATDAQSHSQSQRRPAYPEEIVSPLTTHWPDSPTVGYLSPVSIMSPDPSPSLSPEPLRFNRQRAVEPSQRMAAAAAAATLPVPEVPQTVHLARGGTVHMQDHIPFKAATTRFPPRKKPLATQRVGSVGDEADVGSKRPITLYLADHNPHLVAPAPTVPIARPHYRNGLSYLEGRQGEGEHSGFENVELKEFPHRSESLGSDGGFHAQSPNPMSADGDGKDVESQGRMRMKEENKATNRNCLIGWVFILALVVAITGVAVFVYLVNKQGRVAG</sequence>
<dbReference type="AlphaFoldDB" id="A0A8H3PKY9"/>
<keyword evidence="4" id="KW-1185">Reference proteome</keyword>
<feature type="transmembrane region" description="Helical" evidence="2">
    <location>
        <begin position="272"/>
        <end position="295"/>
    </location>
</feature>
<feature type="compositionally biased region" description="Polar residues" evidence="1">
    <location>
        <begin position="31"/>
        <end position="44"/>
    </location>
</feature>
<keyword evidence="2" id="KW-0472">Membrane</keyword>
<feature type="region of interest" description="Disordered" evidence="1">
    <location>
        <begin position="1"/>
        <end position="65"/>
    </location>
</feature>
<name>A0A8H3PKY9_9LECA</name>
<dbReference type="EMBL" id="CAJPDR010000940">
    <property type="protein sequence ID" value="CAF9943249.1"/>
    <property type="molecule type" value="Genomic_DNA"/>
</dbReference>
<evidence type="ECO:0000256" key="1">
    <source>
        <dbReference type="SAM" id="MobiDB-lite"/>
    </source>
</evidence>
<dbReference type="OrthoDB" id="10357193at2759"/>
<accession>A0A8H3PKY9</accession>
<organism evidence="3 4">
    <name type="scientific">Alectoria fallacina</name>
    <dbReference type="NCBI Taxonomy" id="1903189"/>
    <lineage>
        <taxon>Eukaryota</taxon>
        <taxon>Fungi</taxon>
        <taxon>Dikarya</taxon>
        <taxon>Ascomycota</taxon>
        <taxon>Pezizomycotina</taxon>
        <taxon>Lecanoromycetes</taxon>
        <taxon>OSLEUM clade</taxon>
        <taxon>Lecanoromycetidae</taxon>
        <taxon>Lecanorales</taxon>
        <taxon>Lecanorineae</taxon>
        <taxon>Parmeliaceae</taxon>
        <taxon>Alectoria</taxon>
    </lineage>
</organism>
<protein>
    <submittedName>
        <fullName evidence="3">Uncharacterized protein</fullName>
    </submittedName>
</protein>